<dbReference type="GeneTree" id="ENSGT01150000286916"/>
<reference evidence="1" key="1">
    <citation type="journal article" date="2007" name="Genome Res.">
        <title>Initial sequence and comparative analysis of the cat genome.</title>
        <authorList>
            <person name="Pontius J.U."/>
            <person name="Mullikin J.C."/>
            <person name="Smith D.R."/>
            <person name="Lindblad-Toh K."/>
            <person name="Gnerre S."/>
            <person name="Clamp M."/>
            <person name="Chang J."/>
            <person name="Stephens R."/>
            <person name="Neelam B."/>
            <person name="Volfovsky N."/>
            <person name="Schaffer A.A."/>
            <person name="Agarwala R."/>
            <person name="Narfstrom K."/>
            <person name="Murphy W.J."/>
            <person name="Giger U."/>
            <person name="Roca A.L."/>
            <person name="Antunes A."/>
            <person name="Menotti-Raymond M."/>
            <person name="Yuhki N."/>
            <person name="Pecon-Slattery J."/>
            <person name="Johnson W.E."/>
            <person name="Bourque G."/>
            <person name="Tesler G."/>
            <person name="O'Brien S.J."/>
        </authorList>
    </citation>
    <scope>NUCLEOTIDE SEQUENCE [LARGE SCALE GENOMIC DNA]</scope>
    <source>
        <strain evidence="1">Abyssinian</strain>
    </source>
</reference>
<sequence>MASRHRKRYSTSLIIREIQIKTTMRYHLTLVRVAKTNNSGNNRFWQGCGEREEHSCTVGGNANWCSHSGKQYGGSSKNFKVELSYDPAIALLGIYPKDTKMLVQKGTCTPMFTTVLSTIAKLWKKPKYPLTDEWIKKMWCIYTMDFTQQSKRMKCCHLQQHGWNWRVLC</sequence>
<organism evidence="1 2">
    <name type="scientific">Felis catus</name>
    <name type="common">Cat</name>
    <name type="synonym">Felis silvestris catus</name>
    <dbReference type="NCBI Taxonomy" id="9685"/>
    <lineage>
        <taxon>Eukaryota</taxon>
        <taxon>Metazoa</taxon>
        <taxon>Chordata</taxon>
        <taxon>Craniata</taxon>
        <taxon>Vertebrata</taxon>
        <taxon>Euteleostomi</taxon>
        <taxon>Mammalia</taxon>
        <taxon>Eutheria</taxon>
        <taxon>Laurasiatheria</taxon>
        <taxon>Carnivora</taxon>
        <taxon>Feliformia</taxon>
        <taxon>Felidae</taxon>
        <taxon>Felinae</taxon>
        <taxon>Felis</taxon>
    </lineage>
</organism>
<keyword evidence="2" id="KW-1185">Reference proteome</keyword>
<protein>
    <submittedName>
        <fullName evidence="1">Uncharacterized protein</fullName>
    </submittedName>
</protein>
<evidence type="ECO:0000313" key="2">
    <source>
        <dbReference type="Proteomes" id="UP000823872"/>
    </source>
</evidence>
<reference evidence="1" key="2">
    <citation type="submission" date="2011-09" db="EMBL/GenBank/DDBJ databases">
        <title>Sequence assembly of the Felis catus genome version 6.2.</title>
        <authorList>
            <person name="Hillier L.W."/>
            <person name="Warren W."/>
            <person name="Obrien S."/>
            <person name="Wilson R.K."/>
        </authorList>
    </citation>
    <scope>NUCLEOTIDE SEQUENCE [LARGE SCALE GENOMIC DNA]</scope>
    <source>
        <strain evidence="1">Abyssinian</strain>
    </source>
</reference>
<proteinExistence type="predicted"/>
<dbReference type="Proteomes" id="UP000823872">
    <property type="component" value="Chromosome B2"/>
</dbReference>
<dbReference type="Ensembl" id="ENSFCTT00005039289.1">
    <property type="protein sequence ID" value="ENSFCTP00005027596.1"/>
    <property type="gene ID" value="ENSFCTG00005013802.1"/>
</dbReference>
<reference evidence="2" key="3">
    <citation type="submission" date="2021-02" db="EMBL/GenBank/DDBJ databases">
        <title>Safari Cat Assemblies.</title>
        <authorList>
            <person name="Bredemeyer K.R."/>
            <person name="Murphy W.J."/>
        </authorList>
    </citation>
    <scope>NUCLEOTIDE SEQUENCE [LARGE SCALE GENOMIC DNA]</scope>
</reference>
<dbReference type="Ensembl" id="ENSFCTT00005039262.1">
    <property type="protein sequence ID" value="ENSFCTP00005027571.1"/>
    <property type="gene ID" value="ENSFCTG00005013802.1"/>
</dbReference>
<reference evidence="1" key="4">
    <citation type="submission" date="2025-05" db="UniProtKB">
        <authorList>
            <consortium name="Ensembl"/>
        </authorList>
    </citation>
    <scope>IDENTIFICATION</scope>
    <source>
        <strain evidence="1">breed Abyssinian</strain>
    </source>
</reference>
<evidence type="ECO:0000313" key="1">
    <source>
        <dbReference type="Ensembl" id="ENSFCTP00005027596.1"/>
    </source>
</evidence>
<accession>A0ABI7XYK7</accession>
<name>A0ABI7XYK7_FELCA</name>